<feature type="coiled-coil region" evidence="1">
    <location>
        <begin position="141"/>
        <end position="182"/>
    </location>
</feature>
<proteinExistence type="predicted"/>
<dbReference type="RefSeq" id="XP_005818928.1">
    <property type="nucleotide sequence ID" value="XM_005818871.1"/>
</dbReference>
<evidence type="ECO:0000313" key="5">
    <source>
        <dbReference type="Proteomes" id="UP000011087"/>
    </source>
</evidence>
<dbReference type="KEGG" id="gtt:GUITHDRAFT_121878"/>
<dbReference type="PaxDb" id="55529-EKX31948"/>
<feature type="region of interest" description="Disordered" evidence="2">
    <location>
        <begin position="19"/>
        <end position="65"/>
    </location>
</feature>
<feature type="compositionally biased region" description="Acidic residues" evidence="2">
    <location>
        <begin position="41"/>
        <end position="54"/>
    </location>
</feature>
<sequence>MSSALRTFQWAFLGSDHGHVTRTAQEDMEDAEEEKPRGEEAADDEEGEEMEEGDNAVQKGEEGQEGLKLRGKSFFSLARSMSQDNLESIKISAHVTKKVASTLGSSLTSSIVITVRAFIFSLLNFFMEFRNLLSFGIDARIESLQARMLKVEEEQQDMKGEIASLRCQVEELRRRMDGEQAAQ</sequence>
<dbReference type="EMBL" id="JH993223">
    <property type="protein sequence ID" value="EKX31948.1"/>
    <property type="molecule type" value="Genomic_DNA"/>
</dbReference>
<reference evidence="4" key="3">
    <citation type="submission" date="2016-03" db="UniProtKB">
        <authorList>
            <consortium name="EnsemblProtists"/>
        </authorList>
    </citation>
    <scope>IDENTIFICATION</scope>
</reference>
<evidence type="ECO:0000313" key="4">
    <source>
        <dbReference type="EnsemblProtists" id="EKX31948"/>
    </source>
</evidence>
<dbReference type="AlphaFoldDB" id="L1I6R4"/>
<organism evidence="3">
    <name type="scientific">Guillardia theta (strain CCMP2712)</name>
    <name type="common">Cryptophyte</name>
    <dbReference type="NCBI Taxonomy" id="905079"/>
    <lineage>
        <taxon>Eukaryota</taxon>
        <taxon>Cryptophyceae</taxon>
        <taxon>Pyrenomonadales</taxon>
        <taxon>Geminigeraceae</taxon>
        <taxon>Guillardia</taxon>
    </lineage>
</organism>
<keyword evidence="5" id="KW-1185">Reference proteome</keyword>
<dbReference type="HOGENOM" id="CLU_1477768_0_0_1"/>
<reference evidence="3 5" key="1">
    <citation type="journal article" date="2012" name="Nature">
        <title>Algal genomes reveal evolutionary mosaicism and the fate of nucleomorphs.</title>
        <authorList>
            <consortium name="DOE Joint Genome Institute"/>
            <person name="Curtis B.A."/>
            <person name="Tanifuji G."/>
            <person name="Burki F."/>
            <person name="Gruber A."/>
            <person name="Irimia M."/>
            <person name="Maruyama S."/>
            <person name="Arias M.C."/>
            <person name="Ball S.G."/>
            <person name="Gile G.H."/>
            <person name="Hirakawa Y."/>
            <person name="Hopkins J.F."/>
            <person name="Kuo A."/>
            <person name="Rensing S.A."/>
            <person name="Schmutz J."/>
            <person name="Symeonidi A."/>
            <person name="Elias M."/>
            <person name="Eveleigh R.J."/>
            <person name="Herman E.K."/>
            <person name="Klute M.J."/>
            <person name="Nakayama T."/>
            <person name="Obornik M."/>
            <person name="Reyes-Prieto A."/>
            <person name="Armbrust E.V."/>
            <person name="Aves S.J."/>
            <person name="Beiko R.G."/>
            <person name="Coutinho P."/>
            <person name="Dacks J.B."/>
            <person name="Durnford D.G."/>
            <person name="Fast N.M."/>
            <person name="Green B.R."/>
            <person name="Grisdale C.J."/>
            <person name="Hempel F."/>
            <person name="Henrissat B."/>
            <person name="Hoppner M.P."/>
            <person name="Ishida K."/>
            <person name="Kim E."/>
            <person name="Koreny L."/>
            <person name="Kroth P.G."/>
            <person name="Liu Y."/>
            <person name="Malik S.B."/>
            <person name="Maier U.G."/>
            <person name="McRose D."/>
            <person name="Mock T."/>
            <person name="Neilson J.A."/>
            <person name="Onodera N.T."/>
            <person name="Poole A.M."/>
            <person name="Pritham E.J."/>
            <person name="Richards T.A."/>
            <person name="Rocap G."/>
            <person name="Roy S.W."/>
            <person name="Sarai C."/>
            <person name="Schaack S."/>
            <person name="Shirato S."/>
            <person name="Slamovits C.H."/>
            <person name="Spencer D.F."/>
            <person name="Suzuki S."/>
            <person name="Worden A.Z."/>
            <person name="Zauner S."/>
            <person name="Barry K."/>
            <person name="Bell C."/>
            <person name="Bharti A.K."/>
            <person name="Crow J.A."/>
            <person name="Grimwood J."/>
            <person name="Kramer R."/>
            <person name="Lindquist E."/>
            <person name="Lucas S."/>
            <person name="Salamov A."/>
            <person name="McFadden G.I."/>
            <person name="Lane C.E."/>
            <person name="Keeling P.J."/>
            <person name="Gray M.W."/>
            <person name="Grigoriev I.V."/>
            <person name="Archibald J.M."/>
        </authorList>
    </citation>
    <scope>NUCLEOTIDE SEQUENCE</scope>
    <source>
        <strain evidence="3 5">CCMP2712</strain>
    </source>
</reference>
<evidence type="ECO:0000256" key="2">
    <source>
        <dbReference type="SAM" id="MobiDB-lite"/>
    </source>
</evidence>
<protein>
    <submittedName>
        <fullName evidence="3 4">Uncharacterized protein</fullName>
    </submittedName>
</protein>
<dbReference type="Proteomes" id="UP000011087">
    <property type="component" value="Unassembled WGS sequence"/>
</dbReference>
<dbReference type="GeneID" id="17288676"/>
<accession>L1I6R4</accession>
<evidence type="ECO:0000313" key="3">
    <source>
        <dbReference type="EMBL" id="EKX31948.1"/>
    </source>
</evidence>
<gene>
    <name evidence="3" type="ORF">GUITHDRAFT_121878</name>
</gene>
<evidence type="ECO:0000256" key="1">
    <source>
        <dbReference type="SAM" id="Coils"/>
    </source>
</evidence>
<keyword evidence="1" id="KW-0175">Coiled coil</keyword>
<reference evidence="5" key="2">
    <citation type="submission" date="2012-11" db="EMBL/GenBank/DDBJ databases">
        <authorList>
            <person name="Kuo A."/>
            <person name="Curtis B.A."/>
            <person name="Tanifuji G."/>
            <person name="Burki F."/>
            <person name="Gruber A."/>
            <person name="Irimia M."/>
            <person name="Maruyama S."/>
            <person name="Arias M.C."/>
            <person name="Ball S.G."/>
            <person name="Gile G.H."/>
            <person name="Hirakawa Y."/>
            <person name="Hopkins J.F."/>
            <person name="Rensing S.A."/>
            <person name="Schmutz J."/>
            <person name="Symeonidi A."/>
            <person name="Elias M."/>
            <person name="Eveleigh R.J."/>
            <person name="Herman E.K."/>
            <person name="Klute M.J."/>
            <person name="Nakayama T."/>
            <person name="Obornik M."/>
            <person name="Reyes-Prieto A."/>
            <person name="Armbrust E.V."/>
            <person name="Aves S.J."/>
            <person name="Beiko R.G."/>
            <person name="Coutinho P."/>
            <person name="Dacks J.B."/>
            <person name="Durnford D.G."/>
            <person name="Fast N.M."/>
            <person name="Green B.R."/>
            <person name="Grisdale C."/>
            <person name="Hempe F."/>
            <person name="Henrissat B."/>
            <person name="Hoppner M.P."/>
            <person name="Ishida K.-I."/>
            <person name="Kim E."/>
            <person name="Koreny L."/>
            <person name="Kroth P.G."/>
            <person name="Liu Y."/>
            <person name="Malik S.-B."/>
            <person name="Maier U.G."/>
            <person name="McRose D."/>
            <person name="Mock T."/>
            <person name="Neilson J.A."/>
            <person name="Onodera N.T."/>
            <person name="Poole A.M."/>
            <person name="Pritham E.J."/>
            <person name="Richards T.A."/>
            <person name="Rocap G."/>
            <person name="Roy S.W."/>
            <person name="Sarai C."/>
            <person name="Schaack S."/>
            <person name="Shirato S."/>
            <person name="Slamovits C.H."/>
            <person name="Spencer D.F."/>
            <person name="Suzuki S."/>
            <person name="Worden A.Z."/>
            <person name="Zauner S."/>
            <person name="Barry K."/>
            <person name="Bell C."/>
            <person name="Bharti A.K."/>
            <person name="Crow J.A."/>
            <person name="Grimwood J."/>
            <person name="Kramer R."/>
            <person name="Lindquist E."/>
            <person name="Lucas S."/>
            <person name="Salamov A."/>
            <person name="McFadden G.I."/>
            <person name="Lane C.E."/>
            <person name="Keeling P.J."/>
            <person name="Gray M.W."/>
            <person name="Grigoriev I.V."/>
            <person name="Archibald J.M."/>
        </authorList>
    </citation>
    <scope>NUCLEOTIDE SEQUENCE</scope>
    <source>
        <strain evidence="5">CCMP2712</strain>
    </source>
</reference>
<dbReference type="EnsemblProtists" id="EKX31948">
    <property type="protein sequence ID" value="EKX31948"/>
    <property type="gene ID" value="GUITHDRAFT_121878"/>
</dbReference>
<name>L1I6R4_GUITC</name>